<dbReference type="EMBL" id="UYWY01000217">
    <property type="protein sequence ID" value="VDM24277.1"/>
    <property type="molecule type" value="Genomic_DNA"/>
</dbReference>
<protein>
    <submittedName>
        <fullName evidence="5">DUF5641 domain-containing protein</fullName>
    </submittedName>
</protein>
<name>A0A183TW43_TOXCA</name>
<feature type="compositionally biased region" description="Polar residues" evidence="1">
    <location>
        <begin position="329"/>
        <end position="342"/>
    </location>
</feature>
<evidence type="ECO:0000313" key="5">
    <source>
        <dbReference type="WBParaSite" id="TCNE_0000046201-mRNA-1"/>
    </source>
</evidence>
<proteinExistence type="predicted"/>
<reference evidence="3 4" key="2">
    <citation type="submission" date="2018-11" db="EMBL/GenBank/DDBJ databases">
        <authorList>
            <consortium name="Pathogen Informatics"/>
        </authorList>
    </citation>
    <scope>NUCLEOTIDE SEQUENCE [LARGE SCALE GENOMIC DNA]</scope>
</reference>
<feature type="region of interest" description="Disordered" evidence="1">
    <location>
        <begin position="166"/>
        <end position="191"/>
    </location>
</feature>
<feature type="compositionally biased region" description="Basic and acidic residues" evidence="1">
    <location>
        <begin position="172"/>
        <end position="184"/>
    </location>
</feature>
<accession>A0A183TW43</accession>
<feature type="domain" description="DUF5641" evidence="2">
    <location>
        <begin position="205"/>
        <end position="299"/>
    </location>
</feature>
<dbReference type="PANTHER" id="PTHR47331">
    <property type="entry name" value="PHD-TYPE DOMAIN-CONTAINING PROTEIN"/>
    <property type="match status" value="1"/>
</dbReference>
<feature type="region of interest" description="Disordered" evidence="1">
    <location>
        <begin position="1"/>
        <end position="65"/>
    </location>
</feature>
<sequence length="352" mass="39494">MSEIDLTETRHKNQSREECSISLRTRRTESGGRGSRGLRPEELAPDNSPDQTGLTNGPDVASDDTTVGSTVYAIHEGQHPPHCVFSADRFSSRNRLLSAATTALGFLRKIEGAPWRGGIYDRMVQTTKKALRRMIGRAPVDDELLQTLLRKCEAIANPRSLTYSHCNHRSGTKQDNRSRCESGSRRGQRSECYPTIKNRDKLLDAWSESNKSVERFWKVWETQHLLALRERSQRQHRAPRPVNAAEPRAGQVVLIHDESKPRALWKLGIITKLIEGRDGKNRPAELQCDSQQKINRPPNLIFPLKISASDASSSEPQEPGNPERHEDVNSGNSKPTSFTEDSLTVPKHASTI</sequence>
<dbReference type="InterPro" id="IPR040676">
    <property type="entry name" value="DUF5641"/>
</dbReference>
<evidence type="ECO:0000313" key="3">
    <source>
        <dbReference type="EMBL" id="VDM24277.1"/>
    </source>
</evidence>
<feature type="region of interest" description="Disordered" evidence="1">
    <location>
        <begin position="303"/>
        <end position="352"/>
    </location>
</feature>
<gene>
    <name evidence="3" type="ORF">TCNE_LOCUS463</name>
</gene>
<evidence type="ECO:0000256" key="1">
    <source>
        <dbReference type="SAM" id="MobiDB-lite"/>
    </source>
</evidence>
<feature type="compositionally biased region" description="Basic and acidic residues" evidence="1">
    <location>
        <begin position="7"/>
        <end position="19"/>
    </location>
</feature>
<reference evidence="5" key="1">
    <citation type="submission" date="2016-06" db="UniProtKB">
        <authorList>
            <consortium name="WormBaseParasite"/>
        </authorList>
    </citation>
    <scope>IDENTIFICATION</scope>
</reference>
<dbReference type="AlphaFoldDB" id="A0A183TW43"/>
<dbReference type="Proteomes" id="UP000050794">
    <property type="component" value="Unassembled WGS sequence"/>
</dbReference>
<evidence type="ECO:0000259" key="2">
    <source>
        <dbReference type="Pfam" id="PF18701"/>
    </source>
</evidence>
<organism evidence="4 5">
    <name type="scientific">Toxocara canis</name>
    <name type="common">Canine roundworm</name>
    <dbReference type="NCBI Taxonomy" id="6265"/>
    <lineage>
        <taxon>Eukaryota</taxon>
        <taxon>Metazoa</taxon>
        <taxon>Ecdysozoa</taxon>
        <taxon>Nematoda</taxon>
        <taxon>Chromadorea</taxon>
        <taxon>Rhabditida</taxon>
        <taxon>Spirurina</taxon>
        <taxon>Ascaridomorpha</taxon>
        <taxon>Ascaridoidea</taxon>
        <taxon>Toxocaridae</taxon>
        <taxon>Toxocara</taxon>
    </lineage>
</organism>
<evidence type="ECO:0000313" key="4">
    <source>
        <dbReference type="Proteomes" id="UP000050794"/>
    </source>
</evidence>
<keyword evidence="4" id="KW-1185">Reference proteome</keyword>
<dbReference type="WBParaSite" id="TCNE_0000046201-mRNA-1">
    <property type="protein sequence ID" value="TCNE_0000046201-mRNA-1"/>
    <property type="gene ID" value="TCNE_0000046201"/>
</dbReference>
<dbReference type="Pfam" id="PF18701">
    <property type="entry name" value="DUF5641"/>
    <property type="match status" value="1"/>
</dbReference>